<feature type="compositionally biased region" description="Basic and acidic residues" evidence="5">
    <location>
        <begin position="727"/>
        <end position="737"/>
    </location>
</feature>
<evidence type="ECO:0000256" key="4">
    <source>
        <dbReference type="ARBA" id="ARBA00022840"/>
    </source>
</evidence>
<dbReference type="PANTHER" id="PTHR43272:SF83">
    <property type="entry name" value="ACYL-COA SYNTHETASE LONG-CHAIN, ISOFORM J"/>
    <property type="match status" value="1"/>
</dbReference>
<comment type="similarity">
    <text evidence="1">Belongs to the ATP-dependent AMP-binding enzyme family.</text>
</comment>
<evidence type="ECO:0000313" key="8">
    <source>
        <dbReference type="Proteomes" id="UP000011083"/>
    </source>
</evidence>
<evidence type="ECO:0000256" key="3">
    <source>
        <dbReference type="ARBA" id="ARBA00022741"/>
    </source>
</evidence>
<organism evidence="7 8">
    <name type="scientific">Acanthamoeba castellanii (strain ATCC 30010 / Neff)</name>
    <dbReference type="NCBI Taxonomy" id="1257118"/>
    <lineage>
        <taxon>Eukaryota</taxon>
        <taxon>Amoebozoa</taxon>
        <taxon>Discosea</taxon>
        <taxon>Longamoebia</taxon>
        <taxon>Centramoebida</taxon>
        <taxon>Acanthamoebidae</taxon>
        <taxon>Acanthamoeba</taxon>
    </lineage>
</organism>
<keyword evidence="2" id="KW-0436">Ligase</keyword>
<dbReference type="GO" id="GO:0004467">
    <property type="term" value="F:long-chain fatty acid-CoA ligase activity"/>
    <property type="evidence" value="ECO:0007669"/>
    <property type="project" value="TreeGrafter"/>
</dbReference>
<dbReference type="GO" id="GO:0005524">
    <property type="term" value="F:ATP binding"/>
    <property type="evidence" value="ECO:0007669"/>
    <property type="project" value="UniProtKB-KW"/>
</dbReference>
<dbReference type="GO" id="GO:0005886">
    <property type="term" value="C:plasma membrane"/>
    <property type="evidence" value="ECO:0007669"/>
    <property type="project" value="TreeGrafter"/>
</dbReference>
<keyword evidence="4" id="KW-0067">ATP-binding</keyword>
<dbReference type="InterPro" id="IPR000873">
    <property type="entry name" value="AMP-dep_synth/lig_dom"/>
</dbReference>
<evidence type="ECO:0000313" key="7">
    <source>
        <dbReference type="EMBL" id="ELR13668.1"/>
    </source>
</evidence>
<dbReference type="SUPFAM" id="SSF56801">
    <property type="entry name" value="Acetyl-CoA synthetase-like"/>
    <property type="match status" value="1"/>
</dbReference>
<dbReference type="RefSeq" id="XP_004335681.1">
    <property type="nucleotide sequence ID" value="XM_004335633.1"/>
</dbReference>
<accession>L8GLT0</accession>
<dbReference type="Gene3D" id="3.40.50.12780">
    <property type="entry name" value="N-terminal domain of ligase-like"/>
    <property type="match status" value="1"/>
</dbReference>
<feature type="domain" description="AMP-dependent synthetase/ligase" evidence="6">
    <location>
        <begin position="178"/>
        <end position="571"/>
    </location>
</feature>
<dbReference type="GO" id="GO:0005783">
    <property type="term" value="C:endoplasmic reticulum"/>
    <property type="evidence" value="ECO:0007669"/>
    <property type="project" value="TreeGrafter"/>
</dbReference>
<gene>
    <name evidence="7" type="ORF">ACA1_038530</name>
</gene>
<keyword evidence="3" id="KW-0547">Nucleotide-binding</keyword>
<dbReference type="KEGG" id="acan:ACA1_038530"/>
<dbReference type="AlphaFoldDB" id="L8GLT0"/>
<protein>
    <submittedName>
        <fullName evidence="7">AMPbinding enzyme, putative</fullName>
    </submittedName>
</protein>
<dbReference type="Pfam" id="PF00501">
    <property type="entry name" value="AMP-binding"/>
    <property type="match status" value="1"/>
</dbReference>
<dbReference type="OrthoDB" id="1700726at2759"/>
<dbReference type="InterPro" id="IPR042099">
    <property type="entry name" value="ANL_N_sf"/>
</dbReference>
<sequence length="737" mass="81984">MSRLFEDHSPETGHEPEPESLTSSILWMLFVRTSGMLIVAAIMGLLIYRHRGRDNDDYPVWRAAAPSAVLDSYGIDRESVSVKEGDLKGLLCSPNKDISTLKDLLLYAADKHKGARALGQRKLIKEHRQKKVINGEEREWTLYEKSPYEWLTYSQVLTQVKQLSCGILALGIRPQLPVATAYASLGKKGLSHALSQTESRALFTHASLFKTVLKSLKKCETLQYVFYVGEPDEQEMKELEQALTKRVQKAVDIETRVLTFDKLIKIGKYNMSEAVEDPSPDDIALVMYTSGATGTPKGVLLSHANFVASVAGYASDLEGSFDPTIDKYLAYLPLAHVLEFTVEQFAIYLGIPIGYGVRHPGTEDTDAAHVGLTNPRSLTDSSMKNCKGDAKELQPTIMAGVPEVFERIRKTVEAQVNKQGLFAKYLFRLAYAFRSKLIEYSTNVPFLDQLAFRKVKQELGGKLNFVASGAAPLSKNNQMFLRAVMVRWPALNRDKSSIFAPLRTTDPLTETAGAGTLQAYDDPTFSNVGRPNMCCEIKLVDAPKMGYTTDDEEGPAGEILIRGPNVSRGYLKLDDKTKEDFKNGWFSTGDIGRWIDGRLYIVDRKKNLVKLSSGEYIALEKLETLYKESSLVENVMIHADTEENVLIAVVQPSKKAGDDEDAFKKEFEAIAKKNSLSKVERIGRVILDPEPWTPENGLVTATAKLNRQELEKKFESQLEGGGKGKKKGDGKAGKQER</sequence>
<dbReference type="GO" id="GO:0005811">
    <property type="term" value="C:lipid droplet"/>
    <property type="evidence" value="ECO:0007669"/>
    <property type="project" value="TreeGrafter"/>
</dbReference>
<dbReference type="STRING" id="1257118.L8GLT0"/>
<evidence type="ECO:0000259" key="6">
    <source>
        <dbReference type="Pfam" id="PF00501"/>
    </source>
</evidence>
<dbReference type="GO" id="GO:0035336">
    <property type="term" value="P:long-chain fatty-acyl-CoA metabolic process"/>
    <property type="evidence" value="ECO:0007669"/>
    <property type="project" value="TreeGrafter"/>
</dbReference>
<dbReference type="EMBL" id="KB008087">
    <property type="protein sequence ID" value="ELR13668.1"/>
    <property type="molecule type" value="Genomic_DNA"/>
</dbReference>
<evidence type="ECO:0000256" key="2">
    <source>
        <dbReference type="ARBA" id="ARBA00022598"/>
    </source>
</evidence>
<dbReference type="VEuPathDB" id="AmoebaDB:ACA1_038530"/>
<feature type="region of interest" description="Disordered" evidence="5">
    <location>
        <begin position="713"/>
        <end position="737"/>
    </location>
</feature>
<dbReference type="Proteomes" id="UP000011083">
    <property type="component" value="Unassembled WGS sequence"/>
</dbReference>
<evidence type="ECO:0000256" key="5">
    <source>
        <dbReference type="SAM" id="MobiDB-lite"/>
    </source>
</evidence>
<keyword evidence="8" id="KW-1185">Reference proteome</keyword>
<name>L8GLT0_ACACF</name>
<proteinExistence type="inferred from homology"/>
<dbReference type="OMA" id="KIFQWAA"/>
<reference evidence="7 8" key="1">
    <citation type="journal article" date="2013" name="Genome Biol.">
        <title>Genome of Acanthamoeba castellanii highlights extensive lateral gene transfer and early evolution of tyrosine kinase signaling.</title>
        <authorList>
            <person name="Clarke M."/>
            <person name="Lohan A.J."/>
            <person name="Liu B."/>
            <person name="Lagkouvardos I."/>
            <person name="Roy S."/>
            <person name="Zafar N."/>
            <person name="Bertelli C."/>
            <person name="Schilde C."/>
            <person name="Kianianmomeni A."/>
            <person name="Burglin T.R."/>
            <person name="Frech C."/>
            <person name="Turcotte B."/>
            <person name="Kopec K.O."/>
            <person name="Synnott J.M."/>
            <person name="Choo C."/>
            <person name="Paponov I."/>
            <person name="Finkler A."/>
            <person name="Soon Heng Tan C."/>
            <person name="Hutchins A.P."/>
            <person name="Weinmeier T."/>
            <person name="Rattei T."/>
            <person name="Chu J.S."/>
            <person name="Gimenez G."/>
            <person name="Irimia M."/>
            <person name="Rigden D.J."/>
            <person name="Fitzpatrick D.A."/>
            <person name="Lorenzo-Morales J."/>
            <person name="Bateman A."/>
            <person name="Chiu C.H."/>
            <person name="Tang P."/>
            <person name="Hegemann P."/>
            <person name="Fromm H."/>
            <person name="Raoult D."/>
            <person name="Greub G."/>
            <person name="Miranda-Saavedra D."/>
            <person name="Chen N."/>
            <person name="Nash P."/>
            <person name="Ginger M.L."/>
            <person name="Horn M."/>
            <person name="Schaap P."/>
            <person name="Caler L."/>
            <person name="Loftus B."/>
        </authorList>
    </citation>
    <scope>NUCLEOTIDE SEQUENCE [LARGE SCALE GENOMIC DNA]</scope>
    <source>
        <strain evidence="7 8">Neff</strain>
    </source>
</reference>
<evidence type="ECO:0000256" key="1">
    <source>
        <dbReference type="ARBA" id="ARBA00006432"/>
    </source>
</evidence>
<dbReference type="GeneID" id="14914231"/>
<dbReference type="PANTHER" id="PTHR43272">
    <property type="entry name" value="LONG-CHAIN-FATTY-ACID--COA LIGASE"/>
    <property type="match status" value="1"/>
</dbReference>